<dbReference type="HOGENOM" id="CLU_2903642_0_0_1"/>
<dbReference type="KEGG" id="abp:AGABI1DRAFT110417"/>
<sequence length="62" mass="7183">MTGSTFYTPQSIHKKATWSWMNLERSTLNNARSLTLYKTAASGKTFLVMSNRHWLRHPSLVQ</sequence>
<evidence type="ECO:0000313" key="2">
    <source>
        <dbReference type="Proteomes" id="UP000008493"/>
    </source>
</evidence>
<dbReference type="Proteomes" id="UP000008493">
    <property type="component" value="Unassembled WGS sequence"/>
</dbReference>
<dbReference type="EMBL" id="JH971385">
    <property type="protein sequence ID" value="EKM83813.1"/>
    <property type="molecule type" value="Genomic_DNA"/>
</dbReference>
<name>K5XJV6_AGABU</name>
<dbReference type="GeneID" id="18822942"/>
<gene>
    <name evidence="1" type="ORF">AGABI1DRAFT_110417</name>
</gene>
<organism evidence="1 2">
    <name type="scientific">Agaricus bisporus var. burnettii (strain JB137-S8 / ATCC MYA-4627 / FGSC 10392)</name>
    <name type="common">White button mushroom</name>
    <dbReference type="NCBI Taxonomy" id="597362"/>
    <lineage>
        <taxon>Eukaryota</taxon>
        <taxon>Fungi</taxon>
        <taxon>Dikarya</taxon>
        <taxon>Basidiomycota</taxon>
        <taxon>Agaricomycotina</taxon>
        <taxon>Agaricomycetes</taxon>
        <taxon>Agaricomycetidae</taxon>
        <taxon>Agaricales</taxon>
        <taxon>Agaricineae</taxon>
        <taxon>Agaricaceae</taxon>
        <taxon>Agaricus</taxon>
    </lineage>
</organism>
<dbReference type="AlphaFoldDB" id="K5XJV6"/>
<reference evidence="2" key="1">
    <citation type="journal article" date="2012" name="Proc. Natl. Acad. Sci. U.S.A.">
        <title>Genome sequence of the button mushroom Agaricus bisporus reveals mechanisms governing adaptation to a humic-rich ecological niche.</title>
        <authorList>
            <person name="Morin E."/>
            <person name="Kohler A."/>
            <person name="Baker A.R."/>
            <person name="Foulongne-Oriol M."/>
            <person name="Lombard V."/>
            <person name="Nagy L.G."/>
            <person name="Ohm R.A."/>
            <person name="Patyshakuliyeva A."/>
            <person name="Brun A."/>
            <person name="Aerts A.L."/>
            <person name="Bailey A.M."/>
            <person name="Billette C."/>
            <person name="Coutinho P.M."/>
            <person name="Deakin G."/>
            <person name="Doddapaneni H."/>
            <person name="Floudas D."/>
            <person name="Grimwood J."/>
            <person name="Hilden K."/>
            <person name="Kuees U."/>
            <person name="LaButti K.M."/>
            <person name="Lapidus A."/>
            <person name="Lindquist E.A."/>
            <person name="Lucas S.M."/>
            <person name="Murat C."/>
            <person name="Riley R.W."/>
            <person name="Salamov A.A."/>
            <person name="Schmutz J."/>
            <person name="Subramanian V."/>
            <person name="Woesten H.A.B."/>
            <person name="Xu J."/>
            <person name="Eastwood D.C."/>
            <person name="Foster G.D."/>
            <person name="Sonnenberg A.S."/>
            <person name="Cullen D."/>
            <person name="de Vries R.P."/>
            <person name="Lundell T."/>
            <person name="Hibbett D.S."/>
            <person name="Henrissat B."/>
            <person name="Burton K.S."/>
            <person name="Kerrigan R.W."/>
            <person name="Challen M.P."/>
            <person name="Grigoriev I.V."/>
            <person name="Martin F."/>
        </authorList>
    </citation>
    <scope>NUCLEOTIDE SEQUENCE [LARGE SCALE GENOMIC DNA]</scope>
    <source>
        <strain evidence="2">JB137-S8 / ATCC MYA-4627 / FGSC 10392</strain>
    </source>
</reference>
<dbReference type="RefSeq" id="XP_007325622.1">
    <property type="nucleotide sequence ID" value="XM_007325560.1"/>
</dbReference>
<dbReference type="OMA" id="SWMNLER"/>
<protein>
    <submittedName>
        <fullName evidence="1">Uncharacterized protein</fullName>
    </submittedName>
</protein>
<dbReference type="InParanoid" id="K5XJV6"/>
<accession>K5XJV6</accession>
<proteinExistence type="predicted"/>
<keyword evidence="2" id="KW-1185">Reference proteome</keyword>
<evidence type="ECO:0000313" key="1">
    <source>
        <dbReference type="EMBL" id="EKM83813.1"/>
    </source>
</evidence>